<proteinExistence type="predicted"/>
<sequence>MFPIRDHNPSGGRPYVVWTLIAANVAIFLMSLGIANDPMRLAAYYADWALIPALSSPLSFVTSMFLHAGWMHLLGNMLYLWIFGDNLEEEMGHAGFLGFYLAAGIGAGLAHVAAAPYSTVPTVGASGAIAGVMGGYLLLFPKARVDVLFIFVIIFKVIPIPAWIVLLGWFALQLFNSVGSDPTGGGVAYWAHAGGFVIGLALTLPVWLKRGAMAFWSRTHGHPPHEEARYSKSRVPVVRRR</sequence>
<evidence type="ECO:0000256" key="4">
    <source>
        <dbReference type="ARBA" id="ARBA00022692"/>
    </source>
</evidence>
<dbReference type="GO" id="GO:0008233">
    <property type="term" value="F:peptidase activity"/>
    <property type="evidence" value="ECO:0007669"/>
    <property type="project" value="UniProtKB-KW"/>
</dbReference>
<evidence type="ECO:0000256" key="1">
    <source>
        <dbReference type="ARBA" id="ARBA00004141"/>
    </source>
</evidence>
<dbReference type="RefSeq" id="WP_311690717.1">
    <property type="nucleotide sequence ID" value="NZ_JAVRHL010000002.1"/>
</dbReference>
<name>A0ABU3DGF8_9RHOB</name>
<feature type="transmembrane region" description="Helical" evidence="7">
    <location>
        <begin position="15"/>
        <end position="34"/>
    </location>
</feature>
<keyword evidence="4 7" id="KW-0812">Transmembrane</keyword>
<comment type="caution">
    <text evidence="9">The sequence shown here is derived from an EMBL/GenBank/DDBJ whole genome shotgun (WGS) entry which is preliminary data.</text>
</comment>
<reference evidence="9 10" key="1">
    <citation type="submission" date="2023-09" db="EMBL/GenBank/DDBJ databases">
        <authorList>
            <person name="Rey-Velasco X."/>
        </authorList>
    </citation>
    <scope>NUCLEOTIDE SEQUENCE [LARGE SCALE GENOMIC DNA]</scope>
    <source>
        <strain evidence="9 10">F158</strain>
    </source>
</reference>
<evidence type="ECO:0000256" key="7">
    <source>
        <dbReference type="SAM" id="Phobius"/>
    </source>
</evidence>
<feature type="transmembrane region" description="Helical" evidence="7">
    <location>
        <begin position="94"/>
        <end position="114"/>
    </location>
</feature>
<dbReference type="EC" id="3.4.21.-" evidence="9"/>
<keyword evidence="9" id="KW-0378">Hydrolase</keyword>
<dbReference type="PANTHER" id="PTHR43066">
    <property type="entry name" value="RHOMBOID-RELATED PROTEIN"/>
    <property type="match status" value="1"/>
</dbReference>
<dbReference type="Gene3D" id="1.20.1540.10">
    <property type="entry name" value="Rhomboid-like"/>
    <property type="match status" value="1"/>
</dbReference>
<accession>A0ABU3DGF8</accession>
<dbReference type="InterPro" id="IPR022764">
    <property type="entry name" value="Peptidase_S54_rhomboid_dom"/>
</dbReference>
<protein>
    <submittedName>
        <fullName evidence="9">Rhomboid family intramembrane serine protease</fullName>
        <ecNumber evidence="9">3.4.21.-</ecNumber>
    </submittedName>
</protein>
<dbReference type="PANTHER" id="PTHR43066:SF26">
    <property type="entry name" value="RHOMBOID PROTEASE GLPG"/>
    <property type="match status" value="1"/>
</dbReference>
<gene>
    <name evidence="9" type="ORF">RM543_08930</name>
</gene>
<keyword evidence="3" id="KW-0997">Cell inner membrane</keyword>
<keyword evidence="5 7" id="KW-1133">Transmembrane helix</keyword>
<feature type="transmembrane region" description="Helical" evidence="7">
    <location>
        <begin position="187"/>
        <end position="208"/>
    </location>
</feature>
<keyword evidence="6 7" id="KW-0472">Membrane</keyword>
<evidence type="ECO:0000256" key="3">
    <source>
        <dbReference type="ARBA" id="ARBA00022519"/>
    </source>
</evidence>
<dbReference type="Pfam" id="PF01694">
    <property type="entry name" value="Rhomboid"/>
    <property type="match status" value="1"/>
</dbReference>
<dbReference type="Proteomes" id="UP001265259">
    <property type="component" value="Unassembled WGS sequence"/>
</dbReference>
<evidence type="ECO:0000256" key="6">
    <source>
        <dbReference type="ARBA" id="ARBA00023136"/>
    </source>
</evidence>
<dbReference type="SUPFAM" id="SSF144091">
    <property type="entry name" value="Rhomboid-like"/>
    <property type="match status" value="1"/>
</dbReference>
<evidence type="ECO:0000256" key="5">
    <source>
        <dbReference type="ARBA" id="ARBA00022989"/>
    </source>
</evidence>
<dbReference type="GO" id="GO:0006508">
    <property type="term" value="P:proteolysis"/>
    <property type="evidence" value="ECO:0007669"/>
    <property type="project" value="UniProtKB-KW"/>
</dbReference>
<keyword evidence="10" id="KW-1185">Reference proteome</keyword>
<feature type="transmembrane region" description="Helical" evidence="7">
    <location>
        <begin position="120"/>
        <end position="140"/>
    </location>
</feature>
<comment type="subcellular location">
    <subcellularLocation>
        <location evidence="1">Membrane</location>
        <topology evidence="1">Multi-pass membrane protein</topology>
    </subcellularLocation>
</comment>
<dbReference type="EMBL" id="JAVRHL010000002">
    <property type="protein sequence ID" value="MDT0682808.1"/>
    <property type="molecule type" value="Genomic_DNA"/>
</dbReference>
<feature type="domain" description="Peptidase S54 rhomboid" evidence="8">
    <location>
        <begin position="59"/>
        <end position="206"/>
    </location>
</feature>
<keyword evidence="2" id="KW-1003">Cell membrane</keyword>
<evidence type="ECO:0000313" key="9">
    <source>
        <dbReference type="EMBL" id="MDT0682808.1"/>
    </source>
</evidence>
<feature type="transmembrane region" description="Helical" evidence="7">
    <location>
        <begin position="147"/>
        <end position="175"/>
    </location>
</feature>
<evidence type="ECO:0000313" key="10">
    <source>
        <dbReference type="Proteomes" id="UP001265259"/>
    </source>
</evidence>
<dbReference type="InterPro" id="IPR035952">
    <property type="entry name" value="Rhomboid-like_sf"/>
</dbReference>
<evidence type="ECO:0000259" key="8">
    <source>
        <dbReference type="Pfam" id="PF01694"/>
    </source>
</evidence>
<evidence type="ECO:0000256" key="2">
    <source>
        <dbReference type="ARBA" id="ARBA00022475"/>
    </source>
</evidence>
<keyword evidence="9" id="KW-0645">Protease</keyword>
<organism evidence="9 10">
    <name type="scientific">Tropicimonas omnivorans</name>
    <dbReference type="NCBI Taxonomy" id="3075590"/>
    <lineage>
        <taxon>Bacteria</taxon>
        <taxon>Pseudomonadati</taxon>
        <taxon>Pseudomonadota</taxon>
        <taxon>Alphaproteobacteria</taxon>
        <taxon>Rhodobacterales</taxon>
        <taxon>Roseobacteraceae</taxon>
        <taxon>Tropicimonas</taxon>
    </lineage>
</organism>